<dbReference type="RefSeq" id="WP_085836500.1">
    <property type="nucleotide sequence ID" value="NZ_FWFS01000006.1"/>
</dbReference>
<keyword evidence="2" id="KW-0560">Oxidoreductase</keyword>
<dbReference type="InterPro" id="IPR001853">
    <property type="entry name" value="DSBA-like_thioredoxin_dom"/>
</dbReference>
<dbReference type="OrthoDB" id="9780147at2"/>
<dbReference type="EMBL" id="FWFS01000006">
    <property type="protein sequence ID" value="SLN44515.1"/>
    <property type="molecule type" value="Genomic_DNA"/>
</dbReference>
<keyword evidence="3" id="KW-1015">Disulfide bond</keyword>
<feature type="domain" description="Thioredoxin" evidence="6">
    <location>
        <begin position="76"/>
        <end position="260"/>
    </location>
</feature>
<dbReference type="Proteomes" id="UP000193862">
    <property type="component" value="Unassembled WGS sequence"/>
</dbReference>
<name>A0A1Y5SN48_9RHOB</name>
<dbReference type="InterPro" id="IPR041205">
    <property type="entry name" value="ScsC_N"/>
</dbReference>
<dbReference type="CDD" id="cd03023">
    <property type="entry name" value="DsbA_Com1_like"/>
    <property type="match status" value="1"/>
</dbReference>
<evidence type="ECO:0000256" key="3">
    <source>
        <dbReference type="ARBA" id="ARBA00023157"/>
    </source>
</evidence>
<dbReference type="GO" id="GO:0016491">
    <property type="term" value="F:oxidoreductase activity"/>
    <property type="evidence" value="ECO:0007669"/>
    <property type="project" value="UniProtKB-KW"/>
</dbReference>
<evidence type="ECO:0000313" key="7">
    <source>
        <dbReference type="EMBL" id="SLN44515.1"/>
    </source>
</evidence>
<evidence type="ECO:0000256" key="5">
    <source>
        <dbReference type="SAM" id="SignalP"/>
    </source>
</evidence>
<accession>A0A1Y5SN48</accession>
<dbReference type="InterPro" id="IPR013766">
    <property type="entry name" value="Thioredoxin_domain"/>
</dbReference>
<keyword evidence="4" id="KW-0676">Redox-active center</keyword>
<evidence type="ECO:0000313" key="8">
    <source>
        <dbReference type="Proteomes" id="UP000193862"/>
    </source>
</evidence>
<feature type="signal peptide" evidence="5">
    <location>
        <begin position="1"/>
        <end position="20"/>
    </location>
</feature>
<evidence type="ECO:0000256" key="2">
    <source>
        <dbReference type="ARBA" id="ARBA00023002"/>
    </source>
</evidence>
<sequence>MTKKSAFAGAALALVASAFGFGVATLPEEAQAEVSLSELSDEDRALLRDEMRAYLLEEPEVIMEAVSILQSREEQAQVGNDAALVRTNADALFNDGWSLESGNPDGDVTVVEFMDYRCGYCRKAFPEVKALLEQDGNVRLIVKEFPVLGAESVYAARFALALQEIAGNGPYEAFHDAVMAMRGNVTPASLKAIATDLDLDVAAIEAGLESDQVNRILSENAALAQRMQINGTPGFIMGEQIVRGYVPLDTMADIVAQERAEG</sequence>
<keyword evidence="1 5" id="KW-0732">Signal</keyword>
<dbReference type="SUPFAM" id="SSF52833">
    <property type="entry name" value="Thioredoxin-like"/>
    <property type="match status" value="1"/>
</dbReference>
<protein>
    <submittedName>
        <fullName evidence="7">Disulfide bond formation protein D</fullName>
    </submittedName>
</protein>
<reference evidence="7 8" key="1">
    <citation type="submission" date="2017-03" db="EMBL/GenBank/DDBJ databases">
        <authorList>
            <person name="Afonso C.L."/>
            <person name="Miller P.J."/>
            <person name="Scott M.A."/>
            <person name="Spackman E."/>
            <person name="Goraichik I."/>
            <person name="Dimitrov K.M."/>
            <person name="Suarez D.L."/>
            <person name="Swayne D.E."/>
        </authorList>
    </citation>
    <scope>NUCLEOTIDE SEQUENCE [LARGE SCALE GENOMIC DNA]</scope>
    <source>
        <strain evidence="7 8">CECT 8620</strain>
    </source>
</reference>
<dbReference type="PANTHER" id="PTHR13887:SF14">
    <property type="entry name" value="DISULFIDE BOND FORMATION PROTEIN D"/>
    <property type="match status" value="1"/>
</dbReference>
<keyword evidence="8" id="KW-1185">Reference proteome</keyword>
<dbReference type="AlphaFoldDB" id="A0A1Y5SN48"/>
<dbReference type="Gene3D" id="3.40.30.10">
    <property type="entry name" value="Glutaredoxin"/>
    <property type="match status" value="1"/>
</dbReference>
<feature type="chain" id="PRO_5011003950" evidence="5">
    <location>
        <begin position="21"/>
        <end position="262"/>
    </location>
</feature>
<evidence type="ECO:0000259" key="6">
    <source>
        <dbReference type="PROSITE" id="PS51352"/>
    </source>
</evidence>
<evidence type="ECO:0000256" key="1">
    <source>
        <dbReference type="ARBA" id="ARBA00022729"/>
    </source>
</evidence>
<gene>
    <name evidence="7" type="primary">bdbD_1</name>
    <name evidence="7" type="ORF">AQS8620_01793</name>
</gene>
<evidence type="ECO:0000256" key="4">
    <source>
        <dbReference type="ARBA" id="ARBA00023284"/>
    </source>
</evidence>
<dbReference type="Pfam" id="PF01323">
    <property type="entry name" value="DSBA"/>
    <property type="match status" value="1"/>
</dbReference>
<dbReference type="PROSITE" id="PS51352">
    <property type="entry name" value="THIOREDOXIN_2"/>
    <property type="match status" value="1"/>
</dbReference>
<dbReference type="InterPro" id="IPR036249">
    <property type="entry name" value="Thioredoxin-like_sf"/>
</dbReference>
<dbReference type="PANTHER" id="PTHR13887">
    <property type="entry name" value="GLUTATHIONE S-TRANSFERASE KAPPA"/>
    <property type="match status" value="1"/>
</dbReference>
<proteinExistence type="predicted"/>
<dbReference type="Pfam" id="PF18312">
    <property type="entry name" value="ScsC_N"/>
    <property type="match status" value="1"/>
</dbReference>
<organism evidence="7 8">
    <name type="scientific">Aquimixticola soesokkakensis</name>
    <dbReference type="NCBI Taxonomy" id="1519096"/>
    <lineage>
        <taxon>Bacteria</taxon>
        <taxon>Pseudomonadati</taxon>
        <taxon>Pseudomonadota</taxon>
        <taxon>Alphaproteobacteria</taxon>
        <taxon>Rhodobacterales</taxon>
        <taxon>Paracoccaceae</taxon>
        <taxon>Aquimixticola</taxon>
    </lineage>
</organism>